<evidence type="ECO:0000256" key="1">
    <source>
        <dbReference type="SAM" id="SignalP"/>
    </source>
</evidence>
<proteinExistence type="predicted"/>
<dbReference type="Proteomes" id="UP000282971">
    <property type="component" value="Unassembled WGS sequence"/>
</dbReference>
<gene>
    <name evidence="2" type="ORF">EOD43_16805</name>
</gene>
<comment type="caution">
    <text evidence="2">The sequence shown here is derived from an EMBL/GenBank/DDBJ whole genome shotgun (WGS) entry which is preliminary data.</text>
</comment>
<keyword evidence="3" id="KW-1185">Reference proteome</keyword>
<dbReference type="EMBL" id="SACN01000002">
    <property type="protein sequence ID" value="RVT91175.1"/>
    <property type="molecule type" value="Genomic_DNA"/>
</dbReference>
<protein>
    <recommendedName>
        <fullName evidence="4">Cycloisomerase</fullName>
    </recommendedName>
</protein>
<feature type="chain" id="PRO_5019504780" description="Cycloisomerase" evidence="1">
    <location>
        <begin position="19"/>
        <end position="268"/>
    </location>
</feature>
<dbReference type="AlphaFoldDB" id="A0A437M0S7"/>
<organism evidence="2 3">
    <name type="scientific">Sphingomonas crocodyli</name>
    <dbReference type="NCBI Taxonomy" id="1979270"/>
    <lineage>
        <taxon>Bacteria</taxon>
        <taxon>Pseudomonadati</taxon>
        <taxon>Pseudomonadota</taxon>
        <taxon>Alphaproteobacteria</taxon>
        <taxon>Sphingomonadales</taxon>
        <taxon>Sphingomonadaceae</taxon>
        <taxon>Sphingomonas</taxon>
    </lineage>
</organism>
<keyword evidence="1" id="KW-0732">Signal</keyword>
<dbReference type="OrthoDB" id="839202at2"/>
<evidence type="ECO:0000313" key="3">
    <source>
        <dbReference type="Proteomes" id="UP000282971"/>
    </source>
</evidence>
<evidence type="ECO:0008006" key="4">
    <source>
        <dbReference type="Google" id="ProtNLM"/>
    </source>
</evidence>
<dbReference type="SUPFAM" id="SSF101898">
    <property type="entry name" value="NHL repeat"/>
    <property type="match status" value="1"/>
</dbReference>
<sequence length="268" mass="29458">MRIIALAFALLSATPAIAADTPPAVTETFRMKAEEAHQGVVADKRYIYAISNAEIGKYDRKTGQRVARWQGDPKLFVHMNSCILDRAMLICAASNYPQVPQASSIEWFDTRKMAHVKTRSLGPQRGSLTWLDWHDGSWWAAFANYDNKGGEPARDHKLTTLVRYTPDFTEQGAWLFPPAVLDRFAPYSTSGGAWGEDGLLYVTGHDRPELYAVRLPEAGSTLIHVATIGLVTNGQAIAWEKGGAKRTLWSISRAGSEVVAATVPGVTR</sequence>
<evidence type="ECO:0000313" key="2">
    <source>
        <dbReference type="EMBL" id="RVT91175.1"/>
    </source>
</evidence>
<name>A0A437M0S7_9SPHN</name>
<accession>A0A437M0S7</accession>
<feature type="signal peptide" evidence="1">
    <location>
        <begin position="1"/>
        <end position="18"/>
    </location>
</feature>
<reference evidence="2 3" key="1">
    <citation type="submission" date="2019-01" db="EMBL/GenBank/DDBJ databases">
        <authorList>
            <person name="Chen W.-M."/>
        </authorList>
    </citation>
    <scope>NUCLEOTIDE SEQUENCE [LARGE SCALE GENOMIC DNA]</scope>
    <source>
        <strain evidence="2 3">CCP-7</strain>
    </source>
</reference>
<dbReference type="RefSeq" id="WP_127745190.1">
    <property type="nucleotide sequence ID" value="NZ_SACN01000002.1"/>
</dbReference>